<evidence type="ECO:0000313" key="5">
    <source>
        <dbReference type="Proteomes" id="UP000332933"/>
    </source>
</evidence>
<feature type="signal peptide" evidence="1">
    <location>
        <begin position="1"/>
        <end position="17"/>
    </location>
</feature>
<keyword evidence="5" id="KW-1185">Reference proteome</keyword>
<dbReference type="CDD" id="cd07383">
    <property type="entry name" value="MPP_Dcr2"/>
    <property type="match status" value="1"/>
</dbReference>
<dbReference type="InterPro" id="IPR004843">
    <property type="entry name" value="Calcineurin-like_PHP"/>
</dbReference>
<protein>
    <submittedName>
        <fullName evidence="4">Aste57867_16642 protein</fullName>
    </submittedName>
</protein>
<dbReference type="EMBL" id="CAADRA010005930">
    <property type="protein sequence ID" value="VFT93413.1"/>
    <property type="molecule type" value="Genomic_DNA"/>
</dbReference>
<dbReference type="GO" id="GO:0005737">
    <property type="term" value="C:cytoplasm"/>
    <property type="evidence" value="ECO:0007669"/>
    <property type="project" value="TreeGrafter"/>
</dbReference>
<proteinExistence type="predicted"/>
<reference evidence="4 5" key="1">
    <citation type="submission" date="2019-03" db="EMBL/GenBank/DDBJ databases">
        <authorList>
            <person name="Gaulin E."/>
            <person name="Dumas B."/>
        </authorList>
    </citation>
    <scope>NUCLEOTIDE SEQUENCE [LARGE SCALE GENOMIC DNA]</scope>
    <source>
        <strain evidence="4">CBS 568.67</strain>
    </source>
</reference>
<dbReference type="EMBL" id="VJMH01005909">
    <property type="protein sequence ID" value="KAF0692274.1"/>
    <property type="molecule type" value="Genomic_DNA"/>
</dbReference>
<feature type="domain" description="Calcineurin-like phosphoesterase" evidence="2">
    <location>
        <begin position="80"/>
        <end position="313"/>
    </location>
</feature>
<dbReference type="Gene3D" id="3.60.21.10">
    <property type="match status" value="1"/>
</dbReference>
<accession>A0A485L7I1</accession>
<dbReference type="SUPFAM" id="SSF56300">
    <property type="entry name" value="Metallo-dependent phosphatases"/>
    <property type="match status" value="1"/>
</dbReference>
<evidence type="ECO:0000256" key="1">
    <source>
        <dbReference type="SAM" id="SignalP"/>
    </source>
</evidence>
<name>A0A485L7I1_9STRA</name>
<dbReference type="AlphaFoldDB" id="A0A485L7I1"/>
<dbReference type="Proteomes" id="UP000332933">
    <property type="component" value="Unassembled WGS sequence"/>
</dbReference>
<dbReference type="Pfam" id="PF00149">
    <property type="entry name" value="Metallophos"/>
    <property type="match status" value="1"/>
</dbReference>
<reference evidence="3" key="2">
    <citation type="submission" date="2019-06" db="EMBL/GenBank/DDBJ databases">
        <title>Genomics analysis of Aphanomyces spp. identifies a new class of oomycete effector associated with host adaptation.</title>
        <authorList>
            <person name="Gaulin E."/>
        </authorList>
    </citation>
    <scope>NUCLEOTIDE SEQUENCE</scope>
    <source>
        <strain evidence="3">CBS 578.67</strain>
    </source>
</reference>
<dbReference type="OrthoDB" id="783096at2759"/>
<evidence type="ECO:0000313" key="4">
    <source>
        <dbReference type="EMBL" id="VFT93413.1"/>
    </source>
</evidence>
<evidence type="ECO:0000313" key="3">
    <source>
        <dbReference type="EMBL" id="KAF0692274.1"/>
    </source>
</evidence>
<dbReference type="PANTHER" id="PTHR32440:SF0">
    <property type="entry name" value="PHOSPHATASE DCR2-RELATED"/>
    <property type="match status" value="1"/>
</dbReference>
<evidence type="ECO:0000259" key="2">
    <source>
        <dbReference type="Pfam" id="PF00149"/>
    </source>
</evidence>
<keyword evidence="1" id="KW-0732">Signal</keyword>
<sequence>MRVTYPIVALAVHTVAAFDLTSLPFDINDVINWLAGAINKLSLPIIEQYIDKKVLAALNETAKIQRTPLAVRQTATGAAFRILQIPDLHYTGNPNKDCLNKPDGMKECHESHMSEMIAKMCETLKPDFVVFTGDQLEGQYSPQTWANSYKTIDMYSAELNKRSIPWSMVFGNHDESIAPHLFTNKKLMMAYIESLPMSYAKFGPYNIGGAGNYELAVQGLNNTTAMRMYYMDTHRDGNVTPEQINYAKQMAAGHKGENVPALMFFHIPIPEYKEGAVLQGERNEGWVSSFQNGIYDTMVQMGDVKASFCGHNHLDDYCSKKGNISLCISGSSGYGLAYGKSNFSRTARVIEWTKDAAQESINTWLYLHNSGESADHLSVYQA</sequence>
<gene>
    <name evidence="4" type="primary">Aste57867_16642</name>
    <name evidence="3" type="ORF">As57867_016585</name>
    <name evidence="4" type="ORF">ASTE57867_16642</name>
</gene>
<organism evidence="4 5">
    <name type="scientific">Aphanomyces stellatus</name>
    <dbReference type="NCBI Taxonomy" id="120398"/>
    <lineage>
        <taxon>Eukaryota</taxon>
        <taxon>Sar</taxon>
        <taxon>Stramenopiles</taxon>
        <taxon>Oomycota</taxon>
        <taxon>Saprolegniomycetes</taxon>
        <taxon>Saprolegniales</taxon>
        <taxon>Verrucalvaceae</taxon>
        <taxon>Aphanomyces</taxon>
    </lineage>
</organism>
<dbReference type="PANTHER" id="PTHR32440">
    <property type="entry name" value="PHOSPHATASE DCR2-RELATED-RELATED"/>
    <property type="match status" value="1"/>
</dbReference>
<dbReference type="InterPro" id="IPR029052">
    <property type="entry name" value="Metallo-depent_PP-like"/>
</dbReference>
<feature type="chain" id="PRO_5033827488" evidence="1">
    <location>
        <begin position="18"/>
        <end position="382"/>
    </location>
</feature>
<dbReference type="GO" id="GO:0016788">
    <property type="term" value="F:hydrolase activity, acting on ester bonds"/>
    <property type="evidence" value="ECO:0007669"/>
    <property type="project" value="TreeGrafter"/>
</dbReference>